<dbReference type="OrthoDB" id="10051290at2759"/>
<dbReference type="GO" id="GO:0005737">
    <property type="term" value="C:cytoplasm"/>
    <property type="evidence" value="ECO:0007669"/>
    <property type="project" value="InterPro"/>
</dbReference>
<dbReference type="Gene3D" id="1.10.274.20">
    <property type="entry name" value="Phenylalanine ammonia-lyase 1, domain 3"/>
    <property type="match status" value="1"/>
</dbReference>
<protein>
    <recommendedName>
        <fullName evidence="5">Phenylalanine ammonia-lyase</fullName>
    </recommendedName>
</protein>
<dbReference type="Proteomes" id="UP000254866">
    <property type="component" value="Unassembled WGS sequence"/>
</dbReference>
<dbReference type="Gene3D" id="1.10.275.10">
    <property type="entry name" value="Fumarase/aspartase (N-terminal domain)"/>
    <property type="match status" value="1"/>
</dbReference>
<dbReference type="PROSITE" id="PS00488">
    <property type="entry name" value="PAL_HISTIDASE"/>
    <property type="match status" value="1"/>
</dbReference>
<dbReference type="GO" id="GO:0016841">
    <property type="term" value="F:ammonia-lyase activity"/>
    <property type="evidence" value="ECO:0007669"/>
    <property type="project" value="InterPro"/>
</dbReference>
<name>A0A370TN18_9HELO</name>
<dbReference type="AlphaFoldDB" id="A0A370TN18"/>
<dbReference type="InterPro" id="IPR008948">
    <property type="entry name" value="L-Aspartase-like"/>
</dbReference>
<accession>A0A370TN18</accession>
<gene>
    <name evidence="3" type="ORF">BP5553_04363</name>
</gene>
<dbReference type="STRING" id="2656787.A0A370TN18"/>
<dbReference type="InterPro" id="IPR001106">
    <property type="entry name" value="Aromatic_Lyase"/>
</dbReference>
<dbReference type="EMBL" id="NPIC01000003">
    <property type="protein sequence ID" value="RDL36930.1"/>
    <property type="molecule type" value="Genomic_DNA"/>
</dbReference>
<reference evidence="3 4" key="1">
    <citation type="journal article" date="2018" name="IMA Fungus">
        <title>IMA Genome-F 9: Draft genome sequence of Annulohypoxylon stygium, Aspergillus mulundensis, Berkeleyomyces basicola (syn. Thielaviopsis basicola), Ceratocystis smalleyi, two Cercospora beticola strains, Coleophoma cylindrospora, Fusarium fracticaudum, Phialophora cf. hyalina, and Morchella septimelata.</title>
        <authorList>
            <person name="Wingfield B.D."/>
            <person name="Bills G.F."/>
            <person name="Dong Y."/>
            <person name="Huang W."/>
            <person name="Nel W.J."/>
            <person name="Swalarsk-Parry B.S."/>
            <person name="Vaghefi N."/>
            <person name="Wilken P.M."/>
            <person name="An Z."/>
            <person name="de Beer Z.W."/>
            <person name="De Vos L."/>
            <person name="Chen L."/>
            <person name="Duong T.A."/>
            <person name="Gao Y."/>
            <person name="Hammerbacher A."/>
            <person name="Kikkert J.R."/>
            <person name="Li Y."/>
            <person name="Li H."/>
            <person name="Li K."/>
            <person name="Li Q."/>
            <person name="Liu X."/>
            <person name="Ma X."/>
            <person name="Naidoo K."/>
            <person name="Pethybridge S.J."/>
            <person name="Sun J."/>
            <person name="Steenkamp E.T."/>
            <person name="van der Nest M.A."/>
            <person name="van Wyk S."/>
            <person name="Wingfield M.J."/>
            <person name="Xiong C."/>
            <person name="Yue Q."/>
            <person name="Zhang X."/>
        </authorList>
    </citation>
    <scope>NUCLEOTIDE SEQUENCE [LARGE SCALE GENOMIC DNA]</scope>
    <source>
        <strain evidence="3 4">BP 5553</strain>
    </source>
</reference>
<evidence type="ECO:0008006" key="5">
    <source>
        <dbReference type="Google" id="ProtNLM"/>
    </source>
</evidence>
<comment type="caution">
    <text evidence="3">The sequence shown here is derived from an EMBL/GenBank/DDBJ whole genome shotgun (WGS) entry which is preliminary data.</text>
</comment>
<dbReference type="InterPro" id="IPR023144">
    <property type="entry name" value="Phe_NH3-lyase_shielding_dom_sf"/>
</dbReference>
<dbReference type="Gene3D" id="1.20.200.10">
    <property type="entry name" value="Fumarase/aspartase (Central domain)"/>
    <property type="match status" value="1"/>
</dbReference>
<organism evidence="3 4">
    <name type="scientific">Venustampulla echinocandica</name>
    <dbReference type="NCBI Taxonomy" id="2656787"/>
    <lineage>
        <taxon>Eukaryota</taxon>
        <taxon>Fungi</taxon>
        <taxon>Dikarya</taxon>
        <taxon>Ascomycota</taxon>
        <taxon>Pezizomycotina</taxon>
        <taxon>Leotiomycetes</taxon>
        <taxon>Helotiales</taxon>
        <taxon>Pleuroascaceae</taxon>
        <taxon>Venustampulla</taxon>
    </lineage>
</organism>
<dbReference type="InterPro" id="IPR005922">
    <property type="entry name" value="Phe_NH3-lyase"/>
</dbReference>
<dbReference type="InterPro" id="IPR024083">
    <property type="entry name" value="Fumarase/histidase_N"/>
</dbReference>
<dbReference type="GO" id="GO:0006559">
    <property type="term" value="P:L-phenylalanine catabolic process"/>
    <property type="evidence" value="ECO:0007669"/>
    <property type="project" value="InterPro"/>
</dbReference>
<dbReference type="Pfam" id="PF00221">
    <property type="entry name" value="Lyase_aromatic"/>
    <property type="match status" value="1"/>
</dbReference>
<evidence type="ECO:0000256" key="1">
    <source>
        <dbReference type="ARBA" id="ARBA00007238"/>
    </source>
</evidence>
<dbReference type="RefSeq" id="XP_031869586.1">
    <property type="nucleotide sequence ID" value="XM_032012986.1"/>
</dbReference>
<evidence type="ECO:0000313" key="3">
    <source>
        <dbReference type="EMBL" id="RDL36930.1"/>
    </source>
</evidence>
<dbReference type="SUPFAM" id="SSF48557">
    <property type="entry name" value="L-aspartase-like"/>
    <property type="match status" value="1"/>
</dbReference>
<sequence length="723" mass="78072">MDSITEFHSSVALQEWDHLIQKIRPGAEASVIDGRRLTLASIVATARYGATAYIDSDTQARLAESTNALASSLKEGRIIYGVNTGFGGSADTRTQKVEELQRILIRELHYGILSSSTPEIHRNPIQESKSVDDESYIRDLLKRGLPMEDPVATTCMQEAWVRAAILVRTNSLASGHSGVRPILVQRMVDLLTKDIVPMIPVHGSISASGDLSPLSYIAGTLQGKSTLRVRAGVRGLEKRHIVTADVALANAGLNPIKLAPKEGLAIVNGTAISSAIGALAMHDSHCLAVLSQVLTCMSVEALRGTNESFDPFFAAVRPHPGQIESAHNIYNFLRGSKLIQQNDGSEVGSLRQDRYSIRTASQWLGPVLEDLFLAHKQVTIEFNSVTDNPLINREGKSLHGGNFQAKAVTSAMEKSRQGAQSIGRMLFTQCTELINPTTNRGLPPNLVADEPSQSFVMKAVDLMVAALLSELGFLANPVGSHVQTAEMGNQALNSLALISARYTHTALDVLSKLAAAHLFALCQALDLRAMHIKFLEMVEPIFRTNTVSLFGEFIISPSGKDGAEETGANTCVALWAHLVKLLDQTTTMDSTERFDSIANALQPTLLTNMSLSSVVAVDVLALVRSWTSTTSDLLSETFYACRDTYTKQPDATPVLGVASKCMYVFVRGTLGVPFLRAEQIRSPDPERAVFREENGEVANGTLEVDSASGNSTIPTVGSLITLI</sequence>
<dbReference type="PANTHER" id="PTHR10362">
    <property type="entry name" value="HISTIDINE AMMONIA-LYASE"/>
    <property type="match status" value="1"/>
</dbReference>
<dbReference type="NCBIfam" id="TIGR01226">
    <property type="entry name" value="phe_am_lyase"/>
    <property type="match status" value="1"/>
</dbReference>
<keyword evidence="2" id="KW-0456">Lyase</keyword>
<dbReference type="GeneID" id="43597212"/>
<evidence type="ECO:0000256" key="2">
    <source>
        <dbReference type="RuleBase" id="RU003954"/>
    </source>
</evidence>
<keyword evidence="4" id="KW-1185">Reference proteome</keyword>
<proteinExistence type="inferred from homology"/>
<dbReference type="InterPro" id="IPR022313">
    <property type="entry name" value="Phe/His_NH3-lyase_AS"/>
</dbReference>
<comment type="similarity">
    <text evidence="1 2">Belongs to the PAL/histidase family.</text>
</comment>
<evidence type="ECO:0000313" key="4">
    <source>
        <dbReference type="Proteomes" id="UP000254866"/>
    </source>
</evidence>
<dbReference type="CDD" id="cd00332">
    <property type="entry name" value="PAL-HAL"/>
    <property type="match status" value="1"/>
</dbReference>